<dbReference type="NCBIfam" id="NF005559">
    <property type="entry name" value="PRK07231.1"/>
    <property type="match status" value="1"/>
</dbReference>
<gene>
    <name evidence="3" type="ORF">J2Z37_002107</name>
</gene>
<dbReference type="PRINTS" id="PR00080">
    <property type="entry name" value="SDRFAMILY"/>
</dbReference>
<proteinExistence type="inferred from homology"/>
<dbReference type="PANTHER" id="PTHR42760:SF115">
    <property type="entry name" value="3-OXOACYL-[ACYL-CARRIER-PROTEIN] REDUCTASE FABG"/>
    <property type="match status" value="1"/>
</dbReference>
<dbReference type="Pfam" id="PF13561">
    <property type="entry name" value="adh_short_C2"/>
    <property type="match status" value="1"/>
</dbReference>
<dbReference type="Proteomes" id="UP001519343">
    <property type="component" value="Unassembled WGS sequence"/>
</dbReference>
<dbReference type="NCBIfam" id="NF009466">
    <property type="entry name" value="PRK12826.1-2"/>
    <property type="match status" value="1"/>
</dbReference>
<keyword evidence="2" id="KW-0560">Oxidoreductase</keyword>
<comment type="caution">
    <text evidence="3">The sequence shown here is derived from an EMBL/GenBank/DDBJ whole genome shotgun (WGS) entry which is preliminary data.</text>
</comment>
<name>A0ABS4GPD4_9BACL</name>
<dbReference type="RefSeq" id="WP_209810173.1">
    <property type="nucleotide sequence ID" value="NZ_JAGGKT010000005.1"/>
</dbReference>
<accession>A0ABS4GPD4</accession>
<protein>
    <submittedName>
        <fullName evidence="3">NAD(P)-dependent dehydrogenase (Short-subunit alcohol dehydrogenase family)</fullName>
    </submittedName>
</protein>
<dbReference type="SUPFAM" id="SSF51735">
    <property type="entry name" value="NAD(P)-binding Rossmann-fold domains"/>
    <property type="match status" value="1"/>
</dbReference>
<evidence type="ECO:0000313" key="3">
    <source>
        <dbReference type="EMBL" id="MBP1932106.1"/>
    </source>
</evidence>
<organism evidence="3 4">
    <name type="scientific">Ammoniphilus resinae</name>
    <dbReference type="NCBI Taxonomy" id="861532"/>
    <lineage>
        <taxon>Bacteria</taxon>
        <taxon>Bacillati</taxon>
        <taxon>Bacillota</taxon>
        <taxon>Bacilli</taxon>
        <taxon>Bacillales</taxon>
        <taxon>Paenibacillaceae</taxon>
        <taxon>Aneurinibacillus group</taxon>
        <taxon>Ammoniphilus</taxon>
    </lineage>
</organism>
<evidence type="ECO:0000256" key="1">
    <source>
        <dbReference type="ARBA" id="ARBA00006484"/>
    </source>
</evidence>
<keyword evidence="4" id="KW-1185">Reference proteome</keyword>
<evidence type="ECO:0000313" key="4">
    <source>
        <dbReference type="Proteomes" id="UP001519343"/>
    </source>
</evidence>
<dbReference type="PRINTS" id="PR00081">
    <property type="entry name" value="GDHRDH"/>
</dbReference>
<sequence>MGRELENKMMVVTGGSRGIGRAITERLLEEGATVVIGSRTEAEMKQTTEDLSAKGTVKGFVLDVASRESVKDFVAATLKEVGRIDGLVNCAGVNKRLPAIEYPEQEWERVININLNGVYRMCQEVGQHLIEQKSGKIINITSLMSHTVTPNQSAYASAKSALAQYTKLLAVEWAKFNINVNAVSPGYILTPLTEGAFAQEEYYNKIIDQTPQRRLGRPEEIADAVAFLASGRANFINGQILAVDGGFLAGFPSIYAPNA</sequence>
<reference evidence="3 4" key="1">
    <citation type="submission" date="2021-03" db="EMBL/GenBank/DDBJ databases">
        <title>Genomic Encyclopedia of Type Strains, Phase IV (KMG-IV): sequencing the most valuable type-strain genomes for metagenomic binning, comparative biology and taxonomic classification.</title>
        <authorList>
            <person name="Goeker M."/>
        </authorList>
    </citation>
    <scope>NUCLEOTIDE SEQUENCE [LARGE SCALE GENOMIC DNA]</scope>
    <source>
        <strain evidence="3 4">DSM 24738</strain>
    </source>
</reference>
<dbReference type="InterPro" id="IPR020904">
    <property type="entry name" value="Sc_DH/Rdtase_CS"/>
</dbReference>
<dbReference type="PROSITE" id="PS00061">
    <property type="entry name" value="ADH_SHORT"/>
    <property type="match status" value="1"/>
</dbReference>
<dbReference type="PANTHER" id="PTHR42760">
    <property type="entry name" value="SHORT-CHAIN DEHYDROGENASES/REDUCTASES FAMILY MEMBER"/>
    <property type="match status" value="1"/>
</dbReference>
<comment type="similarity">
    <text evidence="1">Belongs to the short-chain dehydrogenases/reductases (SDR) family.</text>
</comment>
<evidence type="ECO:0000256" key="2">
    <source>
        <dbReference type="ARBA" id="ARBA00023002"/>
    </source>
</evidence>
<dbReference type="InterPro" id="IPR036291">
    <property type="entry name" value="NAD(P)-bd_dom_sf"/>
</dbReference>
<dbReference type="InterPro" id="IPR002347">
    <property type="entry name" value="SDR_fam"/>
</dbReference>
<dbReference type="EMBL" id="JAGGKT010000005">
    <property type="protein sequence ID" value="MBP1932106.1"/>
    <property type="molecule type" value="Genomic_DNA"/>
</dbReference>
<dbReference type="Gene3D" id="3.40.50.720">
    <property type="entry name" value="NAD(P)-binding Rossmann-like Domain"/>
    <property type="match status" value="1"/>
</dbReference>